<dbReference type="Proteomes" id="UP000789390">
    <property type="component" value="Unassembled WGS sequence"/>
</dbReference>
<dbReference type="GO" id="GO:0004252">
    <property type="term" value="F:serine-type endopeptidase activity"/>
    <property type="evidence" value="ECO:0007669"/>
    <property type="project" value="InterPro"/>
</dbReference>
<dbReference type="FunFam" id="2.40.10.10:FF:000038">
    <property type="entry name" value="Serine protease"/>
    <property type="match status" value="1"/>
</dbReference>
<evidence type="ECO:0000256" key="7">
    <source>
        <dbReference type="SAM" id="SignalP"/>
    </source>
</evidence>
<dbReference type="GO" id="GO:0006508">
    <property type="term" value="P:proteolysis"/>
    <property type="evidence" value="ECO:0007669"/>
    <property type="project" value="UniProtKB-KW"/>
</dbReference>
<keyword evidence="6" id="KW-1015">Disulfide bond</keyword>
<organism evidence="9 10">
    <name type="scientific">Daphnia galeata</name>
    <dbReference type="NCBI Taxonomy" id="27404"/>
    <lineage>
        <taxon>Eukaryota</taxon>
        <taxon>Metazoa</taxon>
        <taxon>Ecdysozoa</taxon>
        <taxon>Arthropoda</taxon>
        <taxon>Crustacea</taxon>
        <taxon>Branchiopoda</taxon>
        <taxon>Diplostraca</taxon>
        <taxon>Cladocera</taxon>
        <taxon>Anomopoda</taxon>
        <taxon>Daphniidae</taxon>
        <taxon>Daphnia</taxon>
    </lineage>
</organism>
<feature type="signal peptide" evidence="7">
    <location>
        <begin position="1"/>
        <end position="15"/>
    </location>
</feature>
<dbReference type="PANTHER" id="PTHR24264:SF65">
    <property type="entry name" value="SRCR DOMAIN-CONTAINING PROTEIN"/>
    <property type="match status" value="1"/>
</dbReference>
<name>A0A8J2SCQ7_9CRUS</name>
<evidence type="ECO:0000256" key="6">
    <source>
        <dbReference type="ARBA" id="ARBA00023157"/>
    </source>
</evidence>
<dbReference type="PROSITE" id="PS50240">
    <property type="entry name" value="TRYPSIN_DOM"/>
    <property type="match status" value="1"/>
</dbReference>
<evidence type="ECO:0000313" key="10">
    <source>
        <dbReference type="Proteomes" id="UP000789390"/>
    </source>
</evidence>
<sequence length="286" mass="29688">MKIIVIAALFACATAMPKRMVLPRLPASVIMSGKYQLIPEDKIVGGAVVAPNSLPFQVSLQRRSGTGVYSQSCGGSILDENVIIDAAHRSDANAATLRIVAGEHSLSVDSGLEQNRNVVSYTMHENYDAQTFENDIALIFLDAPLDLSVPSAQPVLLPPPTSELDPPAGTMVTVSGWGTTSSGGSISDLLRSVDVPVVTDADCDVAYGGTASRPQILPSMLCAGDISNGGIDSCQGDSGGPLFTGSGATAVQHGIVSWGQGCALAGYPGVYTQVSYFLDWIATNRG</sequence>
<keyword evidence="2" id="KW-0964">Secreted</keyword>
<dbReference type="CDD" id="cd00190">
    <property type="entry name" value="Tryp_SPc"/>
    <property type="match status" value="1"/>
</dbReference>
<dbReference type="AlphaFoldDB" id="A0A8J2SCQ7"/>
<evidence type="ECO:0000259" key="8">
    <source>
        <dbReference type="PROSITE" id="PS50240"/>
    </source>
</evidence>
<keyword evidence="4" id="KW-0378">Hydrolase</keyword>
<keyword evidence="3" id="KW-0645">Protease</keyword>
<keyword evidence="10" id="KW-1185">Reference proteome</keyword>
<dbReference type="SUPFAM" id="SSF50494">
    <property type="entry name" value="Trypsin-like serine proteases"/>
    <property type="match status" value="1"/>
</dbReference>
<keyword evidence="7" id="KW-0732">Signal</keyword>
<protein>
    <recommendedName>
        <fullName evidence="8">Peptidase S1 domain-containing protein</fullName>
    </recommendedName>
</protein>
<dbReference type="InterPro" id="IPR033116">
    <property type="entry name" value="TRYPSIN_SER"/>
</dbReference>
<dbReference type="PRINTS" id="PR00722">
    <property type="entry name" value="CHYMOTRYPSIN"/>
</dbReference>
<dbReference type="PANTHER" id="PTHR24264">
    <property type="entry name" value="TRYPSIN-RELATED"/>
    <property type="match status" value="1"/>
</dbReference>
<feature type="domain" description="Peptidase S1" evidence="8">
    <location>
        <begin position="43"/>
        <end position="286"/>
    </location>
</feature>
<dbReference type="InterPro" id="IPR043504">
    <property type="entry name" value="Peptidase_S1_PA_chymotrypsin"/>
</dbReference>
<dbReference type="PROSITE" id="PS00135">
    <property type="entry name" value="TRYPSIN_SER"/>
    <property type="match status" value="1"/>
</dbReference>
<dbReference type="InterPro" id="IPR009003">
    <property type="entry name" value="Peptidase_S1_PA"/>
</dbReference>
<evidence type="ECO:0000256" key="5">
    <source>
        <dbReference type="ARBA" id="ARBA00022825"/>
    </source>
</evidence>
<evidence type="ECO:0000256" key="3">
    <source>
        <dbReference type="ARBA" id="ARBA00022670"/>
    </source>
</evidence>
<proteinExistence type="predicted"/>
<evidence type="ECO:0000256" key="1">
    <source>
        <dbReference type="ARBA" id="ARBA00004613"/>
    </source>
</evidence>
<feature type="chain" id="PRO_5035198700" description="Peptidase S1 domain-containing protein" evidence="7">
    <location>
        <begin position="16"/>
        <end position="286"/>
    </location>
</feature>
<evidence type="ECO:0000256" key="2">
    <source>
        <dbReference type="ARBA" id="ARBA00022525"/>
    </source>
</evidence>
<keyword evidence="5" id="KW-0720">Serine protease</keyword>
<dbReference type="OrthoDB" id="10059102at2759"/>
<dbReference type="InterPro" id="IPR001314">
    <property type="entry name" value="Peptidase_S1A"/>
</dbReference>
<dbReference type="Gene3D" id="2.40.10.10">
    <property type="entry name" value="Trypsin-like serine proteases"/>
    <property type="match status" value="1"/>
</dbReference>
<comment type="subcellular location">
    <subcellularLocation>
        <location evidence="1">Secreted</location>
    </subcellularLocation>
</comment>
<reference evidence="9" key="1">
    <citation type="submission" date="2021-11" db="EMBL/GenBank/DDBJ databases">
        <authorList>
            <person name="Schell T."/>
        </authorList>
    </citation>
    <scope>NUCLEOTIDE SEQUENCE</scope>
    <source>
        <strain evidence="9">M5</strain>
    </source>
</reference>
<accession>A0A8J2SCQ7</accession>
<dbReference type="SMART" id="SM00020">
    <property type="entry name" value="Tryp_SPc"/>
    <property type="match status" value="1"/>
</dbReference>
<evidence type="ECO:0000256" key="4">
    <source>
        <dbReference type="ARBA" id="ARBA00022801"/>
    </source>
</evidence>
<dbReference type="InterPro" id="IPR050127">
    <property type="entry name" value="Serine_Proteases_S1"/>
</dbReference>
<dbReference type="GO" id="GO:0005615">
    <property type="term" value="C:extracellular space"/>
    <property type="evidence" value="ECO:0007669"/>
    <property type="project" value="TreeGrafter"/>
</dbReference>
<dbReference type="Pfam" id="PF00089">
    <property type="entry name" value="Trypsin"/>
    <property type="match status" value="1"/>
</dbReference>
<gene>
    <name evidence="9" type="ORF">DGAL_LOCUS16832</name>
</gene>
<comment type="caution">
    <text evidence="9">The sequence shown here is derived from an EMBL/GenBank/DDBJ whole genome shotgun (WGS) entry which is preliminary data.</text>
</comment>
<dbReference type="EMBL" id="CAKKLH010000336">
    <property type="protein sequence ID" value="CAH0113030.1"/>
    <property type="molecule type" value="Genomic_DNA"/>
</dbReference>
<dbReference type="InterPro" id="IPR001254">
    <property type="entry name" value="Trypsin_dom"/>
</dbReference>
<evidence type="ECO:0000313" key="9">
    <source>
        <dbReference type="EMBL" id="CAH0113030.1"/>
    </source>
</evidence>